<proteinExistence type="predicted"/>
<comment type="caution">
    <text evidence="1">The sequence shown here is derived from an EMBL/GenBank/DDBJ whole genome shotgun (WGS) entry which is preliminary data.</text>
</comment>
<reference evidence="1 2" key="1">
    <citation type="journal article" date="2021" name="Elife">
        <title>Chloroplast acquisition without the gene transfer in kleptoplastic sea slugs, Plakobranchus ocellatus.</title>
        <authorList>
            <person name="Maeda T."/>
            <person name="Takahashi S."/>
            <person name="Yoshida T."/>
            <person name="Shimamura S."/>
            <person name="Takaki Y."/>
            <person name="Nagai Y."/>
            <person name="Toyoda A."/>
            <person name="Suzuki Y."/>
            <person name="Arimoto A."/>
            <person name="Ishii H."/>
            <person name="Satoh N."/>
            <person name="Nishiyama T."/>
            <person name="Hasebe M."/>
            <person name="Maruyama T."/>
            <person name="Minagawa J."/>
            <person name="Obokata J."/>
            <person name="Shigenobu S."/>
        </authorList>
    </citation>
    <scope>NUCLEOTIDE SEQUENCE [LARGE SCALE GENOMIC DNA]</scope>
</reference>
<sequence length="101" mass="11863">MVYKQLWILHMLRMLESIWCRERQFLRQSDSERVLMNSCMNAIVTADRIDSVNLCRFPRRLHHRPSNPESIPIEVHKAIASFGMNLSKDLSEDLFGSLSMN</sequence>
<dbReference type="Proteomes" id="UP000762676">
    <property type="component" value="Unassembled WGS sequence"/>
</dbReference>
<accession>A0AAV4EUC4</accession>
<evidence type="ECO:0000313" key="2">
    <source>
        <dbReference type="Proteomes" id="UP000762676"/>
    </source>
</evidence>
<name>A0AAV4EUC4_9GAST</name>
<gene>
    <name evidence="1" type="ORF">ElyMa_000163800</name>
</gene>
<dbReference type="EMBL" id="BMAT01000311">
    <property type="protein sequence ID" value="GFR63771.1"/>
    <property type="molecule type" value="Genomic_DNA"/>
</dbReference>
<evidence type="ECO:0000313" key="1">
    <source>
        <dbReference type="EMBL" id="GFR63771.1"/>
    </source>
</evidence>
<protein>
    <submittedName>
        <fullName evidence="1">Uncharacterized protein</fullName>
    </submittedName>
</protein>
<dbReference type="AlphaFoldDB" id="A0AAV4EUC4"/>
<organism evidence="1 2">
    <name type="scientific">Elysia marginata</name>
    <dbReference type="NCBI Taxonomy" id="1093978"/>
    <lineage>
        <taxon>Eukaryota</taxon>
        <taxon>Metazoa</taxon>
        <taxon>Spiralia</taxon>
        <taxon>Lophotrochozoa</taxon>
        <taxon>Mollusca</taxon>
        <taxon>Gastropoda</taxon>
        <taxon>Heterobranchia</taxon>
        <taxon>Euthyneura</taxon>
        <taxon>Panpulmonata</taxon>
        <taxon>Sacoglossa</taxon>
        <taxon>Placobranchoidea</taxon>
        <taxon>Plakobranchidae</taxon>
        <taxon>Elysia</taxon>
    </lineage>
</organism>
<keyword evidence="2" id="KW-1185">Reference proteome</keyword>